<feature type="transmembrane region" description="Helical" evidence="8">
    <location>
        <begin position="300"/>
        <end position="315"/>
    </location>
</feature>
<evidence type="ECO:0008006" key="11">
    <source>
        <dbReference type="Google" id="ProtNLM"/>
    </source>
</evidence>
<dbReference type="InterPro" id="IPR018584">
    <property type="entry name" value="GT87"/>
</dbReference>
<organism evidence="9 10">
    <name type="scientific">Candidatus Woesebacteria bacterium GW2011_GWD1_41_12</name>
    <dbReference type="NCBI Taxonomy" id="1618593"/>
    <lineage>
        <taxon>Bacteria</taxon>
        <taxon>Candidatus Woeseibacteriota</taxon>
    </lineage>
</organism>
<keyword evidence="4 8" id="KW-0812">Transmembrane</keyword>
<evidence type="ECO:0000313" key="9">
    <source>
        <dbReference type="EMBL" id="KKR90759.1"/>
    </source>
</evidence>
<feature type="transmembrane region" description="Helical" evidence="8">
    <location>
        <begin position="115"/>
        <end position="137"/>
    </location>
</feature>
<sequence>MTKTFKKIVVLAFFMTCFTLILGNLYRIISTSAPDFGVLWISAKDMLVGKNPYTNPTIYTPNAYPPISEIFYLPLGFLSYQKALAVFTFISFASILGSVFLSLKLTAKKAAWHYFLLFLGLTLMSFPTKFSLGMGQINPIVLFLLLLGVYLDRKNNFLWAGVSLSIAIALKPIFVFFLLFFVLKKSWKTVLASVLLVTLLAVSTLIFWPLDIWISWFETGIVPLSNFAGREAYVNQGVVSFISRFISNINARIYLNLVTTIALIVLPVIMAIKKKGQDLVLSLFIITLLLFDTTSWQHHFVWLIFPSIVLFFRVIKSKRIILLGLLTIAYFLVSWNFKKPDLYPTILLSNQFYGTLIMWGMNIYFLVSTHKNTAKTDIGSARYKIFELFNFE</sequence>
<feature type="transmembrane region" description="Helical" evidence="8">
    <location>
        <begin position="320"/>
        <end position="337"/>
    </location>
</feature>
<reference evidence="9 10" key="1">
    <citation type="journal article" date="2015" name="Nature">
        <title>rRNA introns, odd ribosomes, and small enigmatic genomes across a large radiation of phyla.</title>
        <authorList>
            <person name="Brown C.T."/>
            <person name="Hug L.A."/>
            <person name="Thomas B.C."/>
            <person name="Sharon I."/>
            <person name="Castelle C.J."/>
            <person name="Singh A."/>
            <person name="Wilkins M.J."/>
            <person name="Williams K.H."/>
            <person name="Banfield J.F."/>
        </authorList>
    </citation>
    <scope>NUCLEOTIDE SEQUENCE [LARGE SCALE GENOMIC DNA]</scope>
</reference>
<dbReference type="EMBL" id="LCAL01000010">
    <property type="protein sequence ID" value="KKR90759.1"/>
    <property type="molecule type" value="Genomic_DNA"/>
</dbReference>
<keyword evidence="6 8" id="KW-0472">Membrane</keyword>
<dbReference type="Proteomes" id="UP000034275">
    <property type="component" value="Unassembled WGS sequence"/>
</dbReference>
<keyword evidence="2" id="KW-1003">Cell membrane</keyword>
<evidence type="ECO:0000256" key="1">
    <source>
        <dbReference type="ARBA" id="ARBA00004651"/>
    </source>
</evidence>
<comment type="similarity">
    <text evidence="7">Belongs to the glycosyltransferase 87 family.</text>
</comment>
<feature type="transmembrane region" description="Helical" evidence="8">
    <location>
        <begin position="83"/>
        <end position="103"/>
    </location>
</feature>
<evidence type="ECO:0000256" key="4">
    <source>
        <dbReference type="ARBA" id="ARBA00022692"/>
    </source>
</evidence>
<proteinExistence type="inferred from homology"/>
<feature type="transmembrane region" description="Helical" evidence="8">
    <location>
        <begin position="9"/>
        <end position="29"/>
    </location>
</feature>
<feature type="transmembrane region" description="Helical" evidence="8">
    <location>
        <begin position="157"/>
        <end position="183"/>
    </location>
</feature>
<evidence type="ECO:0000313" key="10">
    <source>
        <dbReference type="Proteomes" id="UP000034275"/>
    </source>
</evidence>
<gene>
    <name evidence="9" type="ORF">UU39_C0010G0028</name>
</gene>
<name>A0A0G0UPQ1_9BACT</name>
<comment type="caution">
    <text evidence="9">The sequence shown here is derived from an EMBL/GenBank/DDBJ whole genome shotgun (WGS) entry which is preliminary data.</text>
</comment>
<feature type="transmembrane region" description="Helical" evidence="8">
    <location>
        <begin position="190"/>
        <end position="210"/>
    </location>
</feature>
<feature type="transmembrane region" description="Helical" evidence="8">
    <location>
        <begin position="343"/>
        <end position="367"/>
    </location>
</feature>
<keyword evidence="5 8" id="KW-1133">Transmembrane helix</keyword>
<evidence type="ECO:0000256" key="6">
    <source>
        <dbReference type="ARBA" id="ARBA00023136"/>
    </source>
</evidence>
<accession>A0A0G0UPQ1</accession>
<comment type="subcellular location">
    <subcellularLocation>
        <location evidence="1">Cell membrane</location>
        <topology evidence="1">Multi-pass membrane protein</topology>
    </subcellularLocation>
</comment>
<evidence type="ECO:0000256" key="2">
    <source>
        <dbReference type="ARBA" id="ARBA00022475"/>
    </source>
</evidence>
<dbReference type="Pfam" id="PF09594">
    <property type="entry name" value="GT87"/>
    <property type="match status" value="1"/>
</dbReference>
<keyword evidence="3" id="KW-0808">Transferase</keyword>
<evidence type="ECO:0000256" key="8">
    <source>
        <dbReference type="SAM" id="Phobius"/>
    </source>
</evidence>
<dbReference type="AlphaFoldDB" id="A0A0G0UPQ1"/>
<dbReference type="GO" id="GO:0016758">
    <property type="term" value="F:hexosyltransferase activity"/>
    <property type="evidence" value="ECO:0007669"/>
    <property type="project" value="InterPro"/>
</dbReference>
<feature type="transmembrane region" description="Helical" evidence="8">
    <location>
        <begin position="253"/>
        <end position="272"/>
    </location>
</feature>
<evidence type="ECO:0000256" key="5">
    <source>
        <dbReference type="ARBA" id="ARBA00022989"/>
    </source>
</evidence>
<dbReference type="GO" id="GO:0005886">
    <property type="term" value="C:plasma membrane"/>
    <property type="evidence" value="ECO:0007669"/>
    <property type="project" value="UniProtKB-SubCell"/>
</dbReference>
<evidence type="ECO:0000256" key="7">
    <source>
        <dbReference type="ARBA" id="ARBA00024033"/>
    </source>
</evidence>
<evidence type="ECO:0000256" key="3">
    <source>
        <dbReference type="ARBA" id="ARBA00022679"/>
    </source>
</evidence>
<protein>
    <recommendedName>
        <fullName evidence="11">DUF2029 domain-containing protein</fullName>
    </recommendedName>
</protein>